<dbReference type="PANTHER" id="PTHR35337">
    <property type="entry name" value="SLR1478 PROTEIN"/>
    <property type="match status" value="1"/>
</dbReference>
<evidence type="ECO:0000313" key="3">
    <source>
        <dbReference type="Proteomes" id="UP000075578"/>
    </source>
</evidence>
<dbReference type="InterPro" id="IPR002798">
    <property type="entry name" value="SpoIIM-like"/>
</dbReference>
<evidence type="ECO:0000313" key="2">
    <source>
        <dbReference type="EMBL" id="KYC48689.1"/>
    </source>
</evidence>
<feature type="transmembrane region" description="Helical" evidence="1">
    <location>
        <begin position="130"/>
        <end position="151"/>
    </location>
</feature>
<organism evidence="2 3">
    <name type="scientific">Candidatus Methanofastidiosum methylothiophilum</name>
    <dbReference type="NCBI Taxonomy" id="1705564"/>
    <lineage>
        <taxon>Archaea</taxon>
        <taxon>Methanobacteriati</taxon>
        <taxon>Methanobacteriota</taxon>
        <taxon>Stenosarchaea group</taxon>
        <taxon>Candidatus Methanofastidiosia</taxon>
        <taxon>Candidatus Methanofastidiosales</taxon>
        <taxon>Candidatus Methanofastidiosaceae</taxon>
        <taxon>Candidatus Methanofastidiosum</taxon>
    </lineage>
</organism>
<dbReference type="AlphaFoldDB" id="A0A150IUL3"/>
<feature type="transmembrane region" description="Helical" evidence="1">
    <location>
        <begin position="25"/>
        <end position="45"/>
    </location>
</feature>
<accession>A0A150IUL3</accession>
<dbReference type="PATRIC" id="fig|1705564.3.peg.1680"/>
<comment type="caution">
    <text evidence="2">The sequence shown here is derived from an EMBL/GenBank/DDBJ whole genome shotgun (WGS) entry which is preliminary data.</text>
</comment>
<gene>
    <name evidence="2" type="ORF">AMQ74_01579</name>
</gene>
<keyword evidence="1" id="KW-0472">Membrane</keyword>
<keyword evidence="1" id="KW-1133">Transmembrane helix</keyword>
<proteinExistence type="predicted"/>
<protein>
    <recommendedName>
        <fullName evidence="4">Stage II sporulation protein M</fullName>
    </recommendedName>
</protein>
<sequence>MEETKGKIITFYNNEVFPTIIENKIFIFLSLGLFLLGSISGVYIFKILLNNNPEVINSFLNQFQEMIGPIQDLTPFELFLTIFYINTRTSFLIMMLGVILGIFPFLSLWANGTILGILYGKYMAEGGTSLIFLMGILPHGILEIPAIVIAASQGFRLAKEVISPPVGLTRSQTARINISRGIKLFAVILPLLLIAAIIEVYISSYLFSTYGKI</sequence>
<name>A0A150IUL3_9EURY</name>
<dbReference type="Pfam" id="PF01944">
    <property type="entry name" value="SpoIIM"/>
    <property type="match status" value="1"/>
</dbReference>
<feature type="transmembrane region" description="Helical" evidence="1">
    <location>
        <begin position="91"/>
        <end position="110"/>
    </location>
</feature>
<dbReference type="Proteomes" id="UP000075578">
    <property type="component" value="Unassembled WGS sequence"/>
</dbReference>
<evidence type="ECO:0000256" key="1">
    <source>
        <dbReference type="SAM" id="Phobius"/>
    </source>
</evidence>
<feature type="transmembrane region" description="Helical" evidence="1">
    <location>
        <begin position="184"/>
        <end position="207"/>
    </location>
</feature>
<reference evidence="2 3" key="1">
    <citation type="journal article" date="2016" name="ISME J.">
        <title>Chasing the elusive Euryarchaeota class WSA2: genomes reveal a uniquely fastidious methyl-reducing methanogen.</title>
        <authorList>
            <person name="Nobu M.K."/>
            <person name="Narihiro T."/>
            <person name="Kuroda K."/>
            <person name="Mei R."/>
            <person name="Liu W.T."/>
        </authorList>
    </citation>
    <scope>NUCLEOTIDE SEQUENCE [LARGE SCALE GENOMIC DNA]</scope>
    <source>
        <strain evidence="2">U1lsi0528_Bin089</strain>
    </source>
</reference>
<keyword evidence="1" id="KW-0812">Transmembrane</keyword>
<evidence type="ECO:0008006" key="4">
    <source>
        <dbReference type="Google" id="ProtNLM"/>
    </source>
</evidence>
<dbReference type="EMBL" id="LNGD01000135">
    <property type="protein sequence ID" value="KYC48689.1"/>
    <property type="molecule type" value="Genomic_DNA"/>
</dbReference>
<dbReference type="PANTHER" id="PTHR35337:SF1">
    <property type="entry name" value="SLR1478 PROTEIN"/>
    <property type="match status" value="1"/>
</dbReference>